<reference evidence="2 3" key="1">
    <citation type="journal article" date="2010" name="Stand. Genomic Sci.">
        <title>Complete genome sequence of Thermaerobacter marianensis type strain (7p75a).</title>
        <authorList>
            <person name="Han C."/>
            <person name="Gu W."/>
            <person name="Zhang X."/>
            <person name="Lapidus A."/>
            <person name="Nolan M."/>
            <person name="Copeland A."/>
            <person name="Lucas S."/>
            <person name="Del Rio T.G."/>
            <person name="Tice H."/>
            <person name="Cheng J.F."/>
            <person name="Tapia R."/>
            <person name="Goodwin L."/>
            <person name="Pitluck S."/>
            <person name="Pagani I."/>
            <person name="Ivanova N."/>
            <person name="Mavromatis K."/>
            <person name="Mikhailova N."/>
            <person name="Pati A."/>
            <person name="Chen A."/>
            <person name="Palaniappan K."/>
            <person name="Land M."/>
            <person name="Hauser L."/>
            <person name="Chang Y.J."/>
            <person name="Jeffries C.D."/>
            <person name="Schneider S."/>
            <person name="Rohde M."/>
            <person name="Goker M."/>
            <person name="Pukall R."/>
            <person name="Woyke T."/>
            <person name="Bristow J."/>
            <person name="Eisen J.A."/>
            <person name="Markowitz V."/>
            <person name="Hugenholtz P."/>
            <person name="Kyrpides N.C."/>
            <person name="Klenk H.P."/>
            <person name="Detter J.C."/>
        </authorList>
    </citation>
    <scope>NUCLEOTIDE SEQUENCE [LARGE SCALE GENOMIC DNA]</scope>
    <source>
        <strain evidence="3">ATCC 700841 / DSM 12885 / JCM 10246 / 7p75a</strain>
    </source>
</reference>
<evidence type="ECO:0000313" key="3">
    <source>
        <dbReference type="Proteomes" id="UP000008915"/>
    </source>
</evidence>
<dbReference type="InterPro" id="IPR009061">
    <property type="entry name" value="DNA-bd_dom_put_sf"/>
</dbReference>
<protein>
    <submittedName>
        <fullName evidence="2">DNA binding domain protein, excisionase family</fullName>
    </submittedName>
</protein>
<keyword evidence="3" id="KW-1185">Reference proteome</keyword>
<accession>E6SHV9</accession>
<dbReference type="KEGG" id="tmr:Tmar_1734"/>
<dbReference type="Proteomes" id="UP000008915">
    <property type="component" value="Chromosome"/>
</dbReference>
<organism evidence="2 3">
    <name type="scientific">Thermaerobacter marianensis (strain ATCC 700841 / DSM 12885 / JCM 10246 / 7p75a)</name>
    <dbReference type="NCBI Taxonomy" id="644966"/>
    <lineage>
        <taxon>Bacteria</taxon>
        <taxon>Bacillati</taxon>
        <taxon>Bacillota</taxon>
        <taxon>Clostridia</taxon>
        <taxon>Eubacteriales</taxon>
        <taxon>Clostridiales Family XVII. Incertae Sedis</taxon>
        <taxon>Thermaerobacter</taxon>
    </lineage>
</organism>
<sequence length="111" mass="12826">MNVKVPEVMTVSEAAAYLRVDERTVRRLLREGRLPGRKVGRQWRLHKVALDRFLDGEEEAQVWRPAGVGHDDEPTADEIKESRRAWLDYLAGGDPGRTLDELRRVLEAHRE</sequence>
<dbReference type="InterPro" id="IPR010093">
    <property type="entry name" value="SinI_DNA-bd"/>
</dbReference>
<dbReference type="STRING" id="644966.Tmar_1734"/>
<dbReference type="NCBIfam" id="TIGR01764">
    <property type="entry name" value="excise"/>
    <property type="match status" value="1"/>
</dbReference>
<dbReference type="GO" id="GO:0003677">
    <property type="term" value="F:DNA binding"/>
    <property type="evidence" value="ECO:0007669"/>
    <property type="project" value="InterPro"/>
</dbReference>
<gene>
    <name evidence="2" type="ordered locus">Tmar_1734</name>
</gene>
<dbReference type="Pfam" id="PF12728">
    <property type="entry name" value="HTH_17"/>
    <property type="match status" value="1"/>
</dbReference>
<dbReference type="InterPro" id="IPR041657">
    <property type="entry name" value="HTH_17"/>
</dbReference>
<dbReference type="RefSeq" id="WP_013496140.1">
    <property type="nucleotide sequence ID" value="NC_014831.1"/>
</dbReference>
<name>E6SHV9_THEM7</name>
<evidence type="ECO:0000313" key="2">
    <source>
        <dbReference type="EMBL" id="ADU51839.1"/>
    </source>
</evidence>
<evidence type="ECO:0000259" key="1">
    <source>
        <dbReference type="Pfam" id="PF12728"/>
    </source>
</evidence>
<dbReference type="AlphaFoldDB" id="E6SHV9"/>
<reference evidence="3" key="2">
    <citation type="journal article" date="2010" name="Stand. Genomic Sci.">
        <title>Complete genome sequence of Thermaerobacter marianensis type strain (7p75aT).</title>
        <authorList>
            <person name="Han C."/>
            <person name="Gu W."/>
            <person name="Zhang X."/>
            <person name="Lapidus A."/>
            <person name="Nolan M."/>
            <person name="Copeland A."/>
            <person name="Lucas S."/>
            <person name="Glavina Del Rio T."/>
            <person name="Tice H."/>
            <person name="Cheng J."/>
            <person name="Tapia R."/>
            <person name="Goodwin L."/>
            <person name="Pitluck S."/>
            <person name="Pagani I."/>
            <person name="Ivanova N."/>
            <person name="Mavromatis K."/>
            <person name="Mikhailova N."/>
            <person name="Pati A."/>
            <person name="Chen A."/>
            <person name="Palaniappan K."/>
            <person name="Land M."/>
            <person name="Hauser L."/>
            <person name="Chang Y."/>
            <person name="Jeffries C."/>
            <person name="Schneider S."/>
            <person name="Rohde M."/>
            <person name="Goker M."/>
            <person name="Pukall R."/>
            <person name="Woyke T."/>
            <person name="Bristow J."/>
            <person name="Eisen J."/>
            <person name="Markowitz V."/>
            <person name="Hugenholtz P."/>
            <person name="Kyrpides N."/>
            <person name="Klenk H."/>
            <person name="Detter J."/>
        </authorList>
    </citation>
    <scope>NUCLEOTIDE SEQUENCE [LARGE SCALE GENOMIC DNA]</scope>
    <source>
        <strain evidence="3">ATCC 700841 / DSM 12885 / JCM 10246 / 7p75a</strain>
    </source>
</reference>
<dbReference type="HOGENOM" id="CLU_2304289_0_0_9"/>
<dbReference type="SUPFAM" id="SSF46955">
    <property type="entry name" value="Putative DNA-binding domain"/>
    <property type="match status" value="1"/>
</dbReference>
<feature type="domain" description="Helix-turn-helix" evidence="1">
    <location>
        <begin position="8"/>
        <end position="55"/>
    </location>
</feature>
<dbReference type="OrthoDB" id="515428at2"/>
<dbReference type="EMBL" id="CP002344">
    <property type="protein sequence ID" value="ADU51839.1"/>
    <property type="molecule type" value="Genomic_DNA"/>
</dbReference>
<proteinExistence type="predicted"/>